<protein>
    <submittedName>
        <fullName evidence="8">Mechanosensitive ion channel family protein</fullName>
    </submittedName>
</protein>
<dbReference type="PANTHER" id="PTHR30566:SF5">
    <property type="entry name" value="MECHANOSENSITIVE ION CHANNEL PROTEIN 1, MITOCHONDRIAL-RELATED"/>
    <property type="match status" value="1"/>
</dbReference>
<evidence type="ECO:0000256" key="4">
    <source>
        <dbReference type="ARBA" id="ARBA00022989"/>
    </source>
</evidence>
<dbReference type="EMBL" id="JBHSCZ010000002">
    <property type="protein sequence ID" value="MFC4263241.1"/>
    <property type="molecule type" value="Genomic_DNA"/>
</dbReference>
<feature type="transmembrane region" description="Helical" evidence="6">
    <location>
        <begin position="55"/>
        <end position="76"/>
    </location>
</feature>
<keyword evidence="3 6" id="KW-0812">Transmembrane</keyword>
<comment type="caution">
    <text evidence="8">The sequence shown here is derived from an EMBL/GenBank/DDBJ whole genome shotgun (WGS) entry which is preliminary data.</text>
</comment>
<comment type="subcellular location">
    <subcellularLocation>
        <location evidence="1">Membrane</location>
        <topology evidence="1">Multi-pass membrane protein</topology>
    </subcellularLocation>
</comment>
<dbReference type="InterPro" id="IPR006686">
    <property type="entry name" value="MscS_channel_CS"/>
</dbReference>
<dbReference type="Pfam" id="PF00924">
    <property type="entry name" value="MS_channel_2nd"/>
    <property type="match status" value="1"/>
</dbReference>
<dbReference type="SUPFAM" id="SSF50182">
    <property type="entry name" value="Sm-like ribonucleoproteins"/>
    <property type="match status" value="1"/>
</dbReference>
<evidence type="ECO:0000256" key="1">
    <source>
        <dbReference type="ARBA" id="ARBA00004141"/>
    </source>
</evidence>
<keyword evidence="5 6" id="KW-0472">Membrane</keyword>
<feature type="domain" description="Mechanosensitive ion channel MscS" evidence="7">
    <location>
        <begin position="192"/>
        <end position="257"/>
    </location>
</feature>
<dbReference type="Proteomes" id="UP001595907">
    <property type="component" value="Unassembled WGS sequence"/>
</dbReference>
<dbReference type="InterPro" id="IPR010920">
    <property type="entry name" value="LSM_dom_sf"/>
</dbReference>
<keyword evidence="9" id="KW-1185">Reference proteome</keyword>
<sequence length="357" mass="40004">MFDKIILSNSVGNYCIVFGIIIFALLIKRFLSHSIASLLFLLIHKKWTSIEKRDFIALTLKPLSYFLVISIAIFSLGELQFPEAWSIKIHGILLSDIIEKAGNTIFIISFFYFVISFIDFVALLLELNISDNSAKDKSHDQVVIFFRDLLKVVIVFVGLLFILRVAFNQDIGSLLTGLSIVGAALALAAKESIENLIASFIIFFDKPFFTGDTVKVNNITGTVEHIGLRSTRIRTGDKTLVTVPNKQMVDSVVDNWSMRTERRAEIILELNNETPSAATTTFIQALEQLLANEKTFINGAHVYFTDLNKNACTIKAEYFTAPIALSEFNLLKQQINTNIKKVMEAQQIKFASNNASS</sequence>
<organism evidence="8 9">
    <name type="scientific">Ferruginibacter yonginensis</name>
    <dbReference type="NCBI Taxonomy" id="1310416"/>
    <lineage>
        <taxon>Bacteria</taxon>
        <taxon>Pseudomonadati</taxon>
        <taxon>Bacteroidota</taxon>
        <taxon>Chitinophagia</taxon>
        <taxon>Chitinophagales</taxon>
        <taxon>Chitinophagaceae</taxon>
        <taxon>Ferruginibacter</taxon>
    </lineage>
</organism>
<evidence type="ECO:0000313" key="9">
    <source>
        <dbReference type="Proteomes" id="UP001595907"/>
    </source>
</evidence>
<feature type="transmembrane region" description="Helical" evidence="6">
    <location>
        <begin position="145"/>
        <end position="165"/>
    </location>
</feature>
<evidence type="ECO:0000256" key="6">
    <source>
        <dbReference type="SAM" id="Phobius"/>
    </source>
</evidence>
<comment type="similarity">
    <text evidence="2">Belongs to the MscS (TC 1.A.23) family.</text>
</comment>
<gene>
    <name evidence="8" type="ORF">ACFOWM_10155</name>
</gene>
<dbReference type="InterPro" id="IPR011014">
    <property type="entry name" value="MscS_channel_TM-2"/>
</dbReference>
<dbReference type="RefSeq" id="WP_379709538.1">
    <property type="nucleotide sequence ID" value="NZ_JBHSCZ010000002.1"/>
</dbReference>
<dbReference type="Gene3D" id="2.30.30.60">
    <property type="match status" value="1"/>
</dbReference>
<keyword evidence="4 6" id="KW-1133">Transmembrane helix</keyword>
<proteinExistence type="inferred from homology"/>
<evidence type="ECO:0000256" key="5">
    <source>
        <dbReference type="ARBA" id="ARBA00023136"/>
    </source>
</evidence>
<dbReference type="InterPro" id="IPR023408">
    <property type="entry name" value="MscS_beta-dom_sf"/>
</dbReference>
<dbReference type="InterPro" id="IPR006685">
    <property type="entry name" value="MscS_channel_2nd"/>
</dbReference>
<feature type="transmembrane region" description="Helical" evidence="6">
    <location>
        <begin position="16"/>
        <end position="43"/>
    </location>
</feature>
<dbReference type="SUPFAM" id="SSF82861">
    <property type="entry name" value="Mechanosensitive channel protein MscS (YggB), transmembrane region"/>
    <property type="match status" value="1"/>
</dbReference>
<evidence type="ECO:0000259" key="7">
    <source>
        <dbReference type="Pfam" id="PF00924"/>
    </source>
</evidence>
<accession>A0ABV8QSG5</accession>
<name>A0ABV8QSG5_9BACT</name>
<dbReference type="PROSITE" id="PS01246">
    <property type="entry name" value="UPF0003"/>
    <property type="match status" value="1"/>
</dbReference>
<dbReference type="PANTHER" id="PTHR30566">
    <property type="entry name" value="YNAI-RELATED MECHANOSENSITIVE ION CHANNEL"/>
    <property type="match status" value="1"/>
</dbReference>
<dbReference type="Gene3D" id="1.10.287.1260">
    <property type="match status" value="1"/>
</dbReference>
<evidence type="ECO:0000256" key="2">
    <source>
        <dbReference type="ARBA" id="ARBA00008017"/>
    </source>
</evidence>
<feature type="transmembrane region" description="Helical" evidence="6">
    <location>
        <begin position="171"/>
        <end position="189"/>
    </location>
</feature>
<evidence type="ECO:0000313" key="8">
    <source>
        <dbReference type="EMBL" id="MFC4263241.1"/>
    </source>
</evidence>
<feature type="transmembrane region" description="Helical" evidence="6">
    <location>
        <begin position="104"/>
        <end position="125"/>
    </location>
</feature>
<reference evidence="9" key="1">
    <citation type="journal article" date="2019" name="Int. J. Syst. Evol. Microbiol.">
        <title>The Global Catalogue of Microorganisms (GCM) 10K type strain sequencing project: providing services to taxonomists for standard genome sequencing and annotation.</title>
        <authorList>
            <consortium name="The Broad Institute Genomics Platform"/>
            <consortium name="The Broad Institute Genome Sequencing Center for Infectious Disease"/>
            <person name="Wu L."/>
            <person name="Ma J."/>
        </authorList>
    </citation>
    <scope>NUCLEOTIDE SEQUENCE [LARGE SCALE GENOMIC DNA]</scope>
    <source>
        <strain evidence="9">CECT 8289</strain>
    </source>
</reference>
<evidence type="ECO:0000256" key="3">
    <source>
        <dbReference type="ARBA" id="ARBA00022692"/>
    </source>
</evidence>